<feature type="compositionally biased region" description="Polar residues" evidence="6">
    <location>
        <begin position="86"/>
        <end position="96"/>
    </location>
</feature>
<feature type="compositionally biased region" description="Basic and acidic residues" evidence="6">
    <location>
        <begin position="356"/>
        <end position="365"/>
    </location>
</feature>
<reference evidence="8 9" key="1">
    <citation type="journal article" date="2020" name="ISME J.">
        <title>Uncovering the hidden diversity of litter-decomposition mechanisms in mushroom-forming fungi.</title>
        <authorList>
            <person name="Floudas D."/>
            <person name="Bentzer J."/>
            <person name="Ahren D."/>
            <person name="Johansson T."/>
            <person name="Persson P."/>
            <person name="Tunlid A."/>
        </authorList>
    </citation>
    <scope>NUCLEOTIDE SEQUENCE [LARGE SCALE GENOMIC DNA]</scope>
    <source>
        <strain evidence="8 9">CBS 175.51</strain>
    </source>
</reference>
<dbReference type="SMART" id="SM00132">
    <property type="entry name" value="LIM"/>
    <property type="match status" value="2"/>
</dbReference>
<feature type="compositionally biased region" description="Basic and acidic residues" evidence="6">
    <location>
        <begin position="29"/>
        <end position="43"/>
    </location>
</feature>
<dbReference type="Pfam" id="PF00412">
    <property type="entry name" value="LIM"/>
    <property type="match status" value="1"/>
</dbReference>
<dbReference type="Proteomes" id="UP000541558">
    <property type="component" value="Unassembled WGS sequence"/>
</dbReference>
<feature type="compositionally biased region" description="Polar residues" evidence="6">
    <location>
        <begin position="333"/>
        <end position="346"/>
    </location>
</feature>
<evidence type="ECO:0000256" key="5">
    <source>
        <dbReference type="PROSITE-ProRule" id="PRU00125"/>
    </source>
</evidence>
<keyword evidence="2" id="KW-0677">Repeat</keyword>
<evidence type="ECO:0000256" key="6">
    <source>
        <dbReference type="SAM" id="MobiDB-lite"/>
    </source>
</evidence>
<dbReference type="PANTHER" id="PTHR24205:SF16">
    <property type="entry name" value="GH01042P-RELATED"/>
    <property type="match status" value="1"/>
</dbReference>
<evidence type="ECO:0000313" key="9">
    <source>
        <dbReference type="Proteomes" id="UP000541558"/>
    </source>
</evidence>
<evidence type="ECO:0000256" key="2">
    <source>
        <dbReference type="ARBA" id="ARBA00022737"/>
    </source>
</evidence>
<dbReference type="PROSITE" id="PS00478">
    <property type="entry name" value="LIM_DOMAIN_1"/>
    <property type="match status" value="1"/>
</dbReference>
<evidence type="ECO:0000256" key="1">
    <source>
        <dbReference type="ARBA" id="ARBA00022723"/>
    </source>
</evidence>
<organism evidence="8 9">
    <name type="scientific">Ephemerocybe angulata</name>
    <dbReference type="NCBI Taxonomy" id="980116"/>
    <lineage>
        <taxon>Eukaryota</taxon>
        <taxon>Fungi</taxon>
        <taxon>Dikarya</taxon>
        <taxon>Basidiomycota</taxon>
        <taxon>Agaricomycotina</taxon>
        <taxon>Agaricomycetes</taxon>
        <taxon>Agaricomycetidae</taxon>
        <taxon>Agaricales</taxon>
        <taxon>Agaricineae</taxon>
        <taxon>Psathyrellaceae</taxon>
        <taxon>Ephemerocybe</taxon>
    </lineage>
</organism>
<feature type="compositionally biased region" description="Polar residues" evidence="6">
    <location>
        <begin position="667"/>
        <end position="683"/>
    </location>
</feature>
<dbReference type="PROSITE" id="PS50023">
    <property type="entry name" value="LIM_DOMAIN_2"/>
    <property type="match status" value="1"/>
</dbReference>
<dbReference type="CDD" id="cd08368">
    <property type="entry name" value="LIM"/>
    <property type="match status" value="1"/>
</dbReference>
<evidence type="ECO:0000256" key="4">
    <source>
        <dbReference type="ARBA" id="ARBA00023038"/>
    </source>
</evidence>
<proteinExistence type="predicted"/>
<evidence type="ECO:0000259" key="7">
    <source>
        <dbReference type="PROSITE" id="PS50023"/>
    </source>
</evidence>
<dbReference type="InterPro" id="IPR001781">
    <property type="entry name" value="Znf_LIM"/>
</dbReference>
<dbReference type="Gene3D" id="2.10.110.10">
    <property type="entry name" value="Cysteine Rich Protein"/>
    <property type="match status" value="3"/>
</dbReference>
<feature type="region of interest" description="Disordered" evidence="6">
    <location>
        <begin position="790"/>
        <end position="812"/>
    </location>
</feature>
<feature type="compositionally biased region" description="Low complexity" evidence="6">
    <location>
        <begin position="547"/>
        <end position="558"/>
    </location>
</feature>
<feature type="compositionally biased region" description="Polar residues" evidence="6">
    <location>
        <begin position="457"/>
        <end position="468"/>
    </location>
</feature>
<feature type="region of interest" description="Disordered" evidence="6">
    <location>
        <begin position="650"/>
        <end position="683"/>
    </location>
</feature>
<feature type="domain" description="LIM zinc-binding" evidence="7">
    <location>
        <begin position="198"/>
        <end position="262"/>
    </location>
</feature>
<protein>
    <recommendedName>
        <fullName evidence="7">LIM zinc-binding domain-containing protein</fullName>
    </recommendedName>
</protein>
<feature type="region of interest" description="Disordered" evidence="6">
    <location>
        <begin position="511"/>
        <end position="574"/>
    </location>
</feature>
<keyword evidence="9" id="KW-1185">Reference proteome</keyword>
<keyword evidence="4 5" id="KW-0440">LIM domain</keyword>
<dbReference type="AlphaFoldDB" id="A0A8H5FHW6"/>
<feature type="compositionally biased region" description="Polar residues" evidence="6">
    <location>
        <begin position="285"/>
        <end position="296"/>
    </location>
</feature>
<feature type="compositionally biased region" description="Basic and acidic residues" evidence="6">
    <location>
        <begin position="302"/>
        <end position="313"/>
    </location>
</feature>
<feature type="compositionally biased region" description="Low complexity" evidence="6">
    <location>
        <begin position="791"/>
        <end position="807"/>
    </location>
</feature>
<keyword evidence="3 5" id="KW-0862">Zinc</keyword>
<feature type="region of interest" description="Disordered" evidence="6">
    <location>
        <begin position="331"/>
        <end position="494"/>
    </location>
</feature>
<feature type="compositionally biased region" description="Polar residues" evidence="6">
    <location>
        <begin position="841"/>
        <end position="861"/>
    </location>
</feature>
<feature type="compositionally biased region" description="Low complexity" evidence="6">
    <location>
        <begin position="405"/>
        <end position="444"/>
    </location>
</feature>
<feature type="region of interest" description="Disordered" evidence="6">
    <location>
        <begin position="841"/>
        <end position="879"/>
    </location>
</feature>
<feature type="compositionally biased region" description="Low complexity" evidence="6">
    <location>
        <begin position="47"/>
        <end position="78"/>
    </location>
</feature>
<sequence length="901" mass="96323">MGFCRRCGEIVATDRCKCGGRPVEPIVPFKRDSTDLDSQDKWTKTYASNRASTSPTRSSAPAQANQASRSSVPRSRSPTKPFPRPISSTSNRQTSVGARVTDYIASTTSRPRSPLKQHVTGPNPEAGILPSLNTNDTTLSKVYGSVLQPKETLATFSCAICSSAFPPDATIYPDPLQPNSSHRFLCRPCFVDNGGSKGPCDACSRPVLTLKAEGGFIHAANKYWHKRCFNCAGCEKNIGDSPMVDLVGQPCCPSCFDTCLNRETPKKKKQTPVDSPKPDPLGKLKSSQGAKSQESSPIIGELEQRLGVKKREGSPALEELTQRLSHIGRDINSRYSLGDSPSSSPTLNRSQNGRGGRRDDDDKLSRRSLSSSPTKVSPLRTRATGSPVPAAEAVEEMKKRILKGPPSSSPGRSSPFSSTQASSSRDRVLSLQSSSSTSDYGSFSPRIPPTPDLISDYSDTMTQSSFSEPGSPPRGVEDDIFNSKGTVKGYGSRQPRHEYFNALDEPIIEETHSQLNTPTKTPTRTPNRSAQDPNNNHIPLKGNSVATSSPLRLSTSTRPLRETKDSPSEASQSNCARCDGKLFTMGSGGSFITVPSGKTGLPERYHVRCFTCHICDGIFEKASNGQATFVQHAGRACHPECAPKERVIAHKSPSTPALRSRAATVSARPTHSPTPASSKPIVSSRFEQGTISSVSGDAPVPRFGGPRNACPGCKKAVSPMERGVIPGPQGTKWHATCLVCGGKKTRPVSWYGREEEKGKPGCGKRLDSAAKTDGDGGVWCRECILQLGIQSSPSPSPTKTPLSPTYTGSGKMVPQFTGTTTIARQFTGMGPFGGAEGGLTRQMTGSGLNPNRSMGSPTKQSGVRPRPKSVIGMRSSKSVDEGRGMFLVRQLTGASSAAWND</sequence>
<dbReference type="EMBL" id="JAACJK010000057">
    <property type="protein sequence ID" value="KAF5337424.1"/>
    <property type="molecule type" value="Genomic_DNA"/>
</dbReference>
<dbReference type="GO" id="GO:0030695">
    <property type="term" value="F:GTPase regulator activity"/>
    <property type="evidence" value="ECO:0007669"/>
    <property type="project" value="UniProtKB-ARBA"/>
</dbReference>
<feature type="region of interest" description="Disordered" evidence="6">
    <location>
        <begin position="266"/>
        <end position="314"/>
    </location>
</feature>
<dbReference type="OrthoDB" id="1112565at2759"/>
<dbReference type="PANTHER" id="PTHR24205">
    <property type="entry name" value="FOUR AND A HALF LIM DOMAINS PROTEIN"/>
    <property type="match status" value="1"/>
</dbReference>
<accession>A0A8H5FHW6</accession>
<evidence type="ECO:0000313" key="8">
    <source>
        <dbReference type="EMBL" id="KAF5337424.1"/>
    </source>
</evidence>
<keyword evidence="1 5" id="KW-0479">Metal-binding</keyword>
<dbReference type="GO" id="GO:0046872">
    <property type="term" value="F:metal ion binding"/>
    <property type="evidence" value="ECO:0007669"/>
    <property type="project" value="UniProtKB-KW"/>
</dbReference>
<gene>
    <name evidence="8" type="ORF">D9611_003303</name>
</gene>
<comment type="caution">
    <text evidence="8">The sequence shown here is derived from an EMBL/GenBank/DDBJ whole genome shotgun (WGS) entry which is preliminary data.</text>
</comment>
<evidence type="ECO:0000256" key="3">
    <source>
        <dbReference type="ARBA" id="ARBA00022833"/>
    </source>
</evidence>
<feature type="region of interest" description="Disordered" evidence="6">
    <location>
        <begin position="21"/>
        <end position="132"/>
    </location>
</feature>
<feature type="compositionally biased region" description="Low complexity" evidence="6">
    <location>
        <begin position="516"/>
        <end position="528"/>
    </location>
</feature>
<name>A0A8H5FHW6_9AGAR</name>